<dbReference type="InterPro" id="IPR010482">
    <property type="entry name" value="TECPR1-like_DysF"/>
</dbReference>
<dbReference type="InterPro" id="IPR006624">
    <property type="entry name" value="Beta-propeller_rpt_TECPR"/>
</dbReference>
<keyword evidence="7" id="KW-1185">Reference proteome</keyword>
<dbReference type="Pfam" id="PF06462">
    <property type="entry name" value="Hyd_WA"/>
    <property type="match status" value="2"/>
</dbReference>
<sequence>SSWVKTGSCQLWKNGHHSQRYDTQLELEQKGTEQKLDSSELTCYYSTGKRKKLVINLEEVIAIVNHSNFQKRLLVIYTARRNEPVKLVFQSDQELEDWLATLNQSCADINSLLGRPPNSAVWSTTFKGDVYVHGSKNTMQGSPSAHRIWRLLGGGHLNIAETCPAGVVWGLSYDNTAWVYTGGYGGGVFKGRSGCNMKVHPMTDTLYCFVYENQRWNPLTGFSARRLPTDRYMWSDKTGRLECTKENTKLPSVHWQWISDWAVDFRTPGGVDKEGWQYAADFPFSYHSYKGFTDYVRRRRWYRKCKLITSGPWEELSSPPLVDISLQVDHSKTPGEPVALWAVDVNGDVLCRVGVTAGNPEGISWTHVPADVPFQAISVGGNFRVWGITRDGSAMLRNGVSENCLTGHVWFHVEPPQTSIPLQQVSAGKTSVFAVDEEKNLWFRKEIVPMFPEGTCWKKISSNIRMVSVGPQDQVWVVADEVQTANGVHNGVVLQRDGISDENKIGTGWSSIIDGGWHYVSVRGHA</sequence>
<dbReference type="PANTHER" id="PTHR23250">
    <property type="entry name" value="DYSFERLIN-RELATED"/>
    <property type="match status" value="1"/>
</dbReference>
<dbReference type="SMART" id="SM00694">
    <property type="entry name" value="DysFC"/>
    <property type="match status" value="1"/>
</dbReference>
<evidence type="ECO:0000256" key="2">
    <source>
        <dbReference type="ARBA" id="ARBA00005966"/>
    </source>
</evidence>
<comment type="subcellular location">
    <subcellularLocation>
        <location evidence="1">Cytoplasmic vesicle</location>
        <location evidence="1">Autophagosome membrane</location>
    </subcellularLocation>
</comment>
<dbReference type="Gene3D" id="2.30.29.30">
    <property type="entry name" value="Pleckstrin-homology domain (PH domain)/Phosphotyrosine-binding domain (PTB)"/>
    <property type="match status" value="1"/>
</dbReference>
<dbReference type="GeneID" id="106470944"/>
<dbReference type="InterPro" id="IPR011993">
    <property type="entry name" value="PH-like_dom_sf"/>
</dbReference>
<name>A0ABM1THD8_LIMPO</name>
<keyword evidence="4" id="KW-0677">Repeat</keyword>
<evidence type="ECO:0000259" key="5">
    <source>
        <dbReference type="SMART" id="SM00693"/>
    </source>
</evidence>
<gene>
    <name evidence="8" type="primary">LOC106470944</name>
</gene>
<feature type="non-terminal residue" evidence="8">
    <location>
        <position position="1"/>
    </location>
</feature>
<evidence type="ECO:0000259" key="6">
    <source>
        <dbReference type="SMART" id="SM00694"/>
    </source>
</evidence>
<comment type="similarity">
    <text evidence="2">Belongs to the TECPR1 family.</text>
</comment>
<feature type="domain" description="Peroxin/Ferlin" evidence="6">
    <location>
        <begin position="275"/>
        <end position="308"/>
    </location>
</feature>
<evidence type="ECO:0000256" key="4">
    <source>
        <dbReference type="ARBA" id="ARBA00022737"/>
    </source>
</evidence>
<accession>A0ABM1THD8</accession>
<dbReference type="InterPro" id="IPR006614">
    <property type="entry name" value="Peroxin/Ferlin"/>
</dbReference>
<dbReference type="Proteomes" id="UP000694941">
    <property type="component" value="Unplaced"/>
</dbReference>
<evidence type="ECO:0000256" key="1">
    <source>
        <dbReference type="ARBA" id="ARBA00004652"/>
    </source>
</evidence>
<dbReference type="Pfam" id="PF19193">
    <property type="entry name" value="Tectonin"/>
    <property type="match status" value="1"/>
</dbReference>
<evidence type="ECO:0000313" key="8">
    <source>
        <dbReference type="RefSeq" id="XP_022255294.1"/>
    </source>
</evidence>
<dbReference type="SMART" id="SM00706">
    <property type="entry name" value="TECPR"/>
    <property type="match status" value="5"/>
</dbReference>
<reference evidence="8" key="1">
    <citation type="submission" date="2025-08" db="UniProtKB">
        <authorList>
            <consortium name="RefSeq"/>
        </authorList>
    </citation>
    <scope>IDENTIFICATION</scope>
    <source>
        <tissue evidence="8">Muscle</tissue>
    </source>
</reference>
<dbReference type="RefSeq" id="XP_022255294.1">
    <property type="nucleotide sequence ID" value="XM_022399586.1"/>
</dbReference>
<feature type="domain" description="Peroxin/Ferlin" evidence="5">
    <location>
        <begin position="203"/>
        <end position="264"/>
    </location>
</feature>
<protein>
    <recommendedName>
        <fullName evidence="3">Tectonin beta-propeller repeat-containing protein 1</fullName>
    </recommendedName>
</protein>
<proteinExistence type="inferred from homology"/>
<dbReference type="Pfam" id="PF06398">
    <property type="entry name" value="Pex24p"/>
    <property type="match status" value="1"/>
</dbReference>
<organism evidence="7 8">
    <name type="scientific">Limulus polyphemus</name>
    <name type="common">Atlantic horseshoe crab</name>
    <dbReference type="NCBI Taxonomy" id="6850"/>
    <lineage>
        <taxon>Eukaryota</taxon>
        <taxon>Metazoa</taxon>
        <taxon>Ecdysozoa</taxon>
        <taxon>Arthropoda</taxon>
        <taxon>Chelicerata</taxon>
        <taxon>Merostomata</taxon>
        <taxon>Xiphosura</taxon>
        <taxon>Limulidae</taxon>
        <taxon>Limulus</taxon>
    </lineage>
</organism>
<dbReference type="InterPro" id="IPR051513">
    <property type="entry name" value="Tectonin_beta-prop"/>
</dbReference>
<evidence type="ECO:0000313" key="7">
    <source>
        <dbReference type="Proteomes" id="UP000694941"/>
    </source>
</evidence>
<dbReference type="SUPFAM" id="SSF50729">
    <property type="entry name" value="PH domain-like"/>
    <property type="match status" value="1"/>
</dbReference>
<dbReference type="PANTHER" id="PTHR23250:SF1">
    <property type="entry name" value="TECTONIN BETA-PROPELLER REPEAT-CONTAINING PROTEIN 1"/>
    <property type="match status" value="1"/>
</dbReference>
<evidence type="ECO:0000256" key="3">
    <source>
        <dbReference type="ARBA" id="ARBA00016409"/>
    </source>
</evidence>
<dbReference type="SMART" id="SM00693">
    <property type="entry name" value="DysFN"/>
    <property type="match status" value="1"/>
</dbReference>